<dbReference type="KEGG" id="hcv:FTV88_0122"/>
<organism evidence="1 2">
    <name type="scientific">Heliorestis convoluta</name>
    <dbReference type="NCBI Taxonomy" id="356322"/>
    <lineage>
        <taxon>Bacteria</taxon>
        <taxon>Bacillati</taxon>
        <taxon>Bacillota</taxon>
        <taxon>Clostridia</taxon>
        <taxon>Eubacteriales</taxon>
        <taxon>Heliobacteriaceae</taxon>
        <taxon>Heliorestis</taxon>
    </lineage>
</organism>
<evidence type="ECO:0000313" key="1">
    <source>
        <dbReference type="EMBL" id="QGG46301.1"/>
    </source>
</evidence>
<gene>
    <name evidence="1" type="ORF">FTV88_0122</name>
</gene>
<proteinExistence type="predicted"/>
<reference evidence="2" key="1">
    <citation type="submission" date="2019-11" db="EMBL/GenBank/DDBJ databases">
        <title>Genome sequence of Heliorestis convoluta strain HH, an alkaliphilic and minimalistic phototrophic bacterium from a soda lake in Egypt.</title>
        <authorList>
            <person name="Dewey E.D."/>
            <person name="Stokes L.M."/>
            <person name="Burchell B.M."/>
            <person name="Shaffer K.N."/>
            <person name="Huntington A.M."/>
            <person name="Baker J.M."/>
            <person name="Nadendla S."/>
            <person name="Giglio M.G."/>
            <person name="Touchman J.W."/>
            <person name="Blankenship R.E."/>
            <person name="Madigan M.T."/>
            <person name="Sattley W.M."/>
        </authorList>
    </citation>
    <scope>NUCLEOTIDE SEQUENCE [LARGE SCALE GENOMIC DNA]</scope>
    <source>
        <strain evidence="2">HH</strain>
    </source>
</reference>
<evidence type="ECO:0000313" key="2">
    <source>
        <dbReference type="Proteomes" id="UP000366051"/>
    </source>
</evidence>
<dbReference type="AlphaFoldDB" id="A0A5Q2MX16"/>
<accession>A0A5Q2MX16</accession>
<name>A0A5Q2MX16_9FIRM</name>
<keyword evidence="2" id="KW-1185">Reference proteome</keyword>
<protein>
    <submittedName>
        <fullName evidence="1">Uncharacterized protein</fullName>
    </submittedName>
</protein>
<dbReference type="EMBL" id="CP045875">
    <property type="protein sequence ID" value="QGG46301.1"/>
    <property type="molecule type" value="Genomic_DNA"/>
</dbReference>
<dbReference type="Proteomes" id="UP000366051">
    <property type="component" value="Chromosome"/>
</dbReference>
<sequence>MVFEKEIDFEQALSPSVAVHPLRPATDRRHGRLLLHHLANRTRTHLLADCSFGCP</sequence>